<sequence length="71" mass="8162">MRQPIVGYHRDEENHWVAELACGHNQHVRHQPPWVERPWVTTPAGRQRMLGFELACKKCDEGAPPDNPLPA</sequence>
<dbReference type="EMBL" id="FNES01000013">
    <property type="protein sequence ID" value="SDK20908.1"/>
    <property type="molecule type" value="Genomic_DNA"/>
</dbReference>
<organism evidence="1 2">
    <name type="scientific">Billgrantia gudaonensis</name>
    <dbReference type="NCBI Taxonomy" id="376427"/>
    <lineage>
        <taxon>Bacteria</taxon>
        <taxon>Pseudomonadati</taxon>
        <taxon>Pseudomonadota</taxon>
        <taxon>Gammaproteobacteria</taxon>
        <taxon>Oceanospirillales</taxon>
        <taxon>Halomonadaceae</taxon>
        <taxon>Billgrantia</taxon>
    </lineage>
</organism>
<dbReference type="Pfam" id="PF12088">
    <property type="entry name" value="DUF3565"/>
    <property type="match status" value="1"/>
</dbReference>
<reference evidence="1 2" key="1">
    <citation type="submission" date="2016-10" db="EMBL/GenBank/DDBJ databases">
        <authorList>
            <person name="de Groot N.N."/>
        </authorList>
    </citation>
    <scope>NUCLEOTIDE SEQUENCE [LARGE SCALE GENOMIC DNA]</scope>
    <source>
        <strain evidence="1 2">CGMCC 1.6133</strain>
    </source>
</reference>
<gene>
    <name evidence="1" type="ORF">SAMN04487954_11313</name>
</gene>
<keyword evidence="2" id="KW-1185">Reference proteome</keyword>
<dbReference type="OrthoDB" id="9799128at2"/>
<accession>A0A1G9A0M1</accession>
<proteinExistence type="predicted"/>
<dbReference type="AlphaFoldDB" id="A0A1G9A0M1"/>
<protein>
    <recommendedName>
        <fullName evidence="3">DUF3565 domain-containing protein</fullName>
    </recommendedName>
</protein>
<evidence type="ECO:0008006" key="3">
    <source>
        <dbReference type="Google" id="ProtNLM"/>
    </source>
</evidence>
<dbReference type="RefSeq" id="WP_089687361.1">
    <property type="nucleotide sequence ID" value="NZ_FNES01000013.1"/>
</dbReference>
<evidence type="ECO:0000313" key="1">
    <source>
        <dbReference type="EMBL" id="SDK20908.1"/>
    </source>
</evidence>
<name>A0A1G9A0M1_9GAMM</name>
<evidence type="ECO:0000313" key="2">
    <source>
        <dbReference type="Proteomes" id="UP000198525"/>
    </source>
</evidence>
<dbReference type="Proteomes" id="UP000198525">
    <property type="component" value="Unassembled WGS sequence"/>
</dbReference>
<dbReference type="STRING" id="376427.SAMN04487954_11313"/>
<dbReference type="InterPro" id="IPR021948">
    <property type="entry name" value="DUF3565"/>
</dbReference>